<accession>A0A4Y3QLZ6</accession>
<comment type="caution">
    <text evidence="2">The sequence shown here is derived from an EMBL/GenBank/DDBJ whole genome shotgun (WGS) entry which is preliminary data.</text>
</comment>
<dbReference type="RefSeq" id="WP_141376135.1">
    <property type="nucleotide sequence ID" value="NZ_BJML01000002.1"/>
</dbReference>
<name>A0A4Y3QLZ6_MICTE</name>
<organism evidence="2 3">
    <name type="scientific">Microbacterium testaceum</name>
    <name type="common">Aureobacterium testaceum</name>
    <name type="synonym">Brevibacterium testaceum</name>
    <dbReference type="NCBI Taxonomy" id="2033"/>
    <lineage>
        <taxon>Bacteria</taxon>
        <taxon>Bacillati</taxon>
        <taxon>Actinomycetota</taxon>
        <taxon>Actinomycetes</taxon>
        <taxon>Micrococcales</taxon>
        <taxon>Microbacteriaceae</taxon>
        <taxon>Microbacterium</taxon>
    </lineage>
</organism>
<proteinExistence type="predicted"/>
<dbReference type="EMBL" id="BJML01000002">
    <property type="protein sequence ID" value="GEB45170.1"/>
    <property type="molecule type" value="Genomic_DNA"/>
</dbReference>
<reference evidence="2 3" key="1">
    <citation type="submission" date="2019-06" db="EMBL/GenBank/DDBJ databases">
        <title>Whole genome shotgun sequence of Microbacterium testaceum NBRC 12675.</title>
        <authorList>
            <person name="Hosoyama A."/>
            <person name="Uohara A."/>
            <person name="Ohji S."/>
            <person name="Ichikawa N."/>
        </authorList>
    </citation>
    <scope>NUCLEOTIDE SEQUENCE [LARGE SCALE GENOMIC DNA]</scope>
    <source>
        <strain evidence="2 3">NBRC 12675</strain>
    </source>
</reference>
<dbReference type="Proteomes" id="UP000319525">
    <property type="component" value="Unassembled WGS sequence"/>
</dbReference>
<sequence length="319" mass="34584">MIFGKRKREEAAQRRATLRHDVTSQGWSWNDAQPPCPFELAEASMRGEHGFDIWPVGLSEVIDGSVEKRAFRAARLIGYRYSTTNGGLPYGDRRETAGVWLELPASLPELRMVDTLATEKDLGLALPPLEPSRTADGRWQVEGFVPAFATDLLQPAFVEILSSLPPLSAVVIRAGVILAYGLRDYDVPTIRAVAHTLDALLDRVPASSWGRADALVAGVGVFPNHDADGPRLVLDRRLVHPDWKGYGLGNKIPWQEAPDAPSNVLMKRSEAIDRWEAPSGARPGLNVSAHVGSASLGTATPRGIPTVASTLLSGPRHDS</sequence>
<feature type="region of interest" description="Disordered" evidence="1">
    <location>
        <begin position="295"/>
        <end position="319"/>
    </location>
</feature>
<dbReference type="AlphaFoldDB" id="A0A4Y3QLZ6"/>
<protein>
    <submittedName>
        <fullName evidence="2">Uncharacterized protein</fullName>
    </submittedName>
</protein>
<evidence type="ECO:0000313" key="2">
    <source>
        <dbReference type="EMBL" id="GEB45170.1"/>
    </source>
</evidence>
<evidence type="ECO:0000256" key="1">
    <source>
        <dbReference type="SAM" id="MobiDB-lite"/>
    </source>
</evidence>
<gene>
    <name evidence="2" type="ORF">MTE01_11150</name>
</gene>
<dbReference type="GeneID" id="57143811"/>
<evidence type="ECO:0000313" key="3">
    <source>
        <dbReference type="Proteomes" id="UP000319525"/>
    </source>
</evidence>
<dbReference type="OrthoDB" id="5066700at2"/>